<evidence type="ECO:0000313" key="5">
    <source>
        <dbReference type="EMBL" id="CAH3177352.1"/>
    </source>
</evidence>
<protein>
    <recommendedName>
        <fullName evidence="4">SAP domain-containing protein</fullName>
    </recommendedName>
</protein>
<dbReference type="Proteomes" id="UP001159427">
    <property type="component" value="Unassembled WGS sequence"/>
</dbReference>
<evidence type="ECO:0000256" key="2">
    <source>
        <dbReference type="ARBA" id="ARBA00022771"/>
    </source>
</evidence>
<organism evidence="5 6">
    <name type="scientific">Porites evermanni</name>
    <dbReference type="NCBI Taxonomy" id="104178"/>
    <lineage>
        <taxon>Eukaryota</taxon>
        <taxon>Metazoa</taxon>
        <taxon>Cnidaria</taxon>
        <taxon>Anthozoa</taxon>
        <taxon>Hexacorallia</taxon>
        <taxon>Scleractinia</taxon>
        <taxon>Fungiina</taxon>
        <taxon>Poritidae</taxon>
        <taxon>Porites</taxon>
    </lineage>
</organism>
<keyword evidence="6" id="KW-1185">Reference proteome</keyword>
<keyword evidence="1" id="KW-0479">Metal-binding</keyword>
<evidence type="ECO:0000313" key="6">
    <source>
        <dbReference type="Proteomes" id="UP001159427"/>
    </source>
</evidence>
<evidence type="ECO:0000256" key="1">
    <source>
        <dbReference type="ARBA" id="ARBA00022723"/>
    </source>
</evidence>
<keyword evidence="2" id="KW-0863">Zinc-finger</keyword>
<dbReference type="PROSITE" id="PS50800">
    <property type="entry name" value="SAP"/>
    <property type="match status" value="1"/>
</dbReference>
<dbReference type="CDD" id="cd22343">
    <property type="entry name" value="PDDEXK_lambda_exonuclease-like"/>
    <property type="match status" value="1"/>
</dbReference>
<comment type="caution">
    <text evidence="5">The sequence shown here is derived from an EMBL/GenBank/DDBJ whole genome shotgun (WGS) entry which is preliminary data.</text>
</comment>
<dbReference type="SUPFAM" id="SSF52980">
    <property type="entry name" value="Restriction endonuclease-like"/>
    <property type="match status" value="1"/>
</dbReference>
<dbReference type="Gene3D" id="3.30.40.10">
    <property type="entry name" value="Zinc/RING finger domain, C3HC4 (zinc finger)"/>
    <property type="match status" value="1"/>
</dbReference>
<dbReference type="PANTHER" id="PTHR47526">
    <property type="entry name" value="ATP-DEPENDENT DNA HELICASE"/>
    <property type="match status" value="1"/>
</dbReference>
<dbReference type="SMART" id="SM00249">
    <property type="entry name" value="PHD"/>
    <property type="match status" value="1"/>
</dbReference>
<evidence type="ECO:0000259" key="4">
    <source>
        <dbReference type="PROSITE" id="PS50800"/>
    </source>
</evidence>
<feature type="domain" description="SAP" evidence="4">
    <location>
        <begin position="7"/>
        <end position="41"/>
    </location>
</feature>
<dbReference type="InterPro" id="IPR011335">
    <property type="entry name" value="Restrct_endonuc-II-like"/>
</dbReference>
<accession>A0ABN8RJ40</accession>
<dbReference type="InterPro" id="IPR001965">
    <property type="entry name" value="Znf_PHD"/>
</dbReference>
<dbReference type="PANTHER" id="PTHR47526:SF3">
    <property type="entry name" value="PHD-TYPE DOMAIN-CONTAINING PROTEIN"/>
    <property type="match status" value="1"/>
</dbReference>
<dbReference type="InterPro" id="IPR003034">
    <property type="entry name" value="SAP_dom"/>
</dbReference>
<proteinExistence type="predicted"/>
<name>A0ABN8RJ40_9CNID</name>
<sequence>MEVYEDFLDLSMGNLKDYLSLRGLSTTGRKVEVVARAFSAFEMKLPVQVSQEQHLASLQREFQDRLRKYDLSDPKSSDTTWVDDMTKWPPVDLGKIFAYILSNEEFDSDYIGKYKDEKAYSYWKSNFVGTILYADNKDGKCVLQCKVTPSQRIIEDPREMEYAFTHGYTDPSCTSVPCGWNVSTRRDVQPGKIMDMRIRKDKRTTENEENEGIIINEWRHFDPRKEGERNVTDEQKKGFLDGYKQIRPNAQIFKSVESEKHNQMDRPLELTKFAENFTASLDGSESDQDIVNKFLEAIPLSAMEVSQIERETKGQNKPYIGASPDGIMTCSRCGTTALEIKCPYSIRDLCVSEAWEQTDFLEQRDGVIQLKRSHKDFFQVTGVMAAKSLSKLNFVVWTTKELHVELIHFDDSFWDNIIPKLDVFFKSYMAKVLLGLRNIYFCPTCEKVILEGEELPENSPDNSICCDHCGAWFHFGCAQITHIEDDQEWFCQLAF</sequence>
<gene>
    <name evidence="5" type="ORF">PEVE_00011201</name>
</gene>
<keyword evidence="3" id="KW-0862">Zinc</keyword>
<dbReference type="Gene3D" id="3.90.320.10">
    <property type="match status" value="1"/>
</dbReference>
<evidence type="ECO:0000256" key="3">
    <source>
        <dbReference type="ARBA" id="ARBA00022833"/>
    </source>
</evidence>
<dbReference type="SUPFAM" id="SSF57903">
    <property type="entry name" value="FYVE/PHD zinc finger"/>
    <property type="match status" value="1"/>
</dbReference>
<reference evidence="5 6" key="1">
    <citation type="submission" date="2022-05" db="EMBL/GenBank/DDBJ databases">
        <authorList>
            <consortium name="Genoscope - CEA"/>
            <person name="William W."/>
        </authorList>
    </citation>
    <scope>NUCLEOTIDE SEQUENCE [LARGE SCALE GENOMIC DNA]</scope>
</reference>
<dbReference type="InterPro" id="IPR013083">
    <property type="entry name" value="Znf_RING/FYVE/PHD"/>
</dbReference>
<dbReference type="InterPro" id="IPR011011">
    <property type="entry name" value="Znf_FYVE_PHD"/>
</dbReference>
<dbReference type="EMBL" id="CALNXI010001802">
    <property type="protein sequence ID" value="CAH3177352.1"/>
    <property type="molecule type" value="Genomic_DNA"/>
</dbReference>
<dbReference type="InterPro" id="IPR011604">
    <property type="entry name" value="PDDEXK-like_dom_sf"/>
</dbReference>